<dbReference type="SUPFAM" id="SSF55347">
    <property type="entry name" value="Glyceraldehyde-3-phosphate dehydrogenase-like, C-terminal domain"/>
    <property type="match status" value="1"/>
</dbReference>
<dbReference type="PANTHER" id="PTHR43708:SF5">
    <property type="entry name" value="CONSERVED EXPRESSED OXIDOREDUCTASE (EUROFUNG)-RELATED"/>
    <property type="match status" value="1"/>
</dbReference>
<evidence type="ECO:0000313" key="5">
    <source>
        <dbReference type="EMBL" id="KAL2280358.1"/>
    </source>
</evidence>
<dbReference type="Gene3D" id="3.40.50.720">
    <property type="entry name" value="NAD(P)-binding Rossmann-like Domain"/>
    <property type="match status" value="1"/>
</dbReference>
<comment type="caution">
    <text evidence="5">The sequence shown here is derived from an EMBL/GenBank/DDBJ whole genome shotgun (WGS) entry which is preliminary data.</text>
</comment>
<dbReference type="InterPro" id="IPR000683">
    <property type="entry name" value="Gfo/Idh/MocA-like_OxRdtase_N"/>
</dbReference>
<dbReference type="Pfam" id="PF01408">
    <property type="entry name" value="GFO_IDH_MocA"/>
    <property type="match status" value="1"/>
</dbReference>
<proteinExistence type="inferred from homology"/>
<dbReference type="PANTHER" id="PTHR43708">
    <property type="entry name" value="CONSERVED EXPRESSED OXIDOREDUCTASE (EUROFUNG)"/>
    <property type="match status" value="1"/>
</dbReference>
<organism evidence="5 6">
    <name type="scientific">Diaporthe vaccinii</name>
    <dbReference type="NCBI Taxonomy" id="105482"/>
    <lineage>
        <taxon>Eukaryota</taxon>
        <taxon>Fungi</taxon>
        <taxon>Dikarya</taxon>
        <taxon>Ascomycota</taxon>
        <taxon>Pezizomycotina</taxon>
        <taxon>Sordariomycetes</taxon>
        <taxon>Sordariomycetidae</taxon>
        <taxon>Diaporthales</taxon>
        <taxon>Diaporthaceae</taxon>
        <taxon>Diaporthe</taxon>
        <taxon>Diaporthe eres species complex</taxon>
    </lineage>
</organism>
<feature type="domain" description="Gfo/Idh/MocA-like oxidoreductase N-terminal" evidence="3">
    <location>
        <begin position="6"/>
        <end position="120"/>
    </location>
</feature>
<feature type="domain" description="GFO/IDH/MocA-like oxidoreductase" evidence="4">
    <location>
        <begin position="130"/>
        <end position="251"/>
    </location>
</feature>
<name>A0ABR4ED37_9PEZI</name>
<dbReference type="EMBL" id="JBAWTH010000067">
    <property type="protein sequence ID" value="KAL2280358.1"/>
    <property type="molecule type" value="Genomic_DNA"/>
</dbReference>
<protein>
    <recommendedName>
        <fullName evidence="7">Oxidoreductase</fullName>
    </recommendedName>
</protein>
<dbReference type="Pfam" id="PF22725">
    <property type="entry name" value="GFO_IDH_MocA_C3"/>
    <property type="match status" value="1"/>
</dbReference>
<dbReference type="InterPro" id="IPR051317">
    <property type="entry name" value="Gfo/Idh/MocA_oxidoreduct"/>
</dbReference>
<evidence type="ECO:0000259" key="3">
    <source>
        <dbReference type="Pfam" id="PF01408"/>
    </source>
</evidence>
<evidence type="ECO:0000256" key="1">
    <source>
        <dbReference type="ARBA" id="ARBA00010928"/>
    </source>
</evidence>
<comment type="similarity">
    <text evidence="1">Belongs to the Gfo/Idh/MocA family.</text>
</comment>
<dbReference type="Proteomes" id="UP001600888">
    <property type="component" value="Unassembled WGS sequence"/>
</dbReference>
<evidence type="ECO:0000313" key="6">
    <source>
        <dbReference type="Proteomes" id="UP001600888"/>
    </source>
</evidence>
<evidence type="ECO:0000259" key="4">
    <source>
        <dbReference type="Pfam" id="PF22725"/>
    </source>
</evidence>
<dbReference type="SUPFAM" id="SSF51735">
    <property type="entry name" value="NAD(P)-binding Rossmann-fold domains"/>
    <property type="match status" value="1"/>
</dbReference>
<dbReference type="InterPro" id="IPR055170">
    <property type="entry name" value="GFO_IDH_MocA-like_dom"/>
</dbReference>
<sequence>MSKMYQVGVIGFGLSAKVFQIPYIQSTPGFELRAIVQRSGNEAREKHPEATVYNSQAELLADERIDVVVVSTPPATHFELVTAALNAGKHVVVEKPFCPSSKECDELITLANEKAKILTVFQNRRWDADFVTLKRILAENRLGRVVEFESHYDRYDPVVPPRDLVDTPGAGVIYDLGTHLFDQILNLYGPPARVTGFLGRQRERTDSGGPFDACSVLLHYSSGLLATVKASPISADNDQLRFWVRGDKGSFKKYHFDSQEPQLVSGLKPGDPYFGFEEATKAGSLTVEKDGQLVASPLENDPPATYGAFYSILLGALQGKNAVPVDAREARNVIRLVELARESSEKGVTISINSDHFLTV</sequence>
<evidence type="ECO:0000256" key="2">
    <source>
        <dbReference type="ARBA" id="ARBA00023002"/>
    </source>
</evidence>
<reference evidence="5 6" key="1">
    <citation type="submission" date="2024-03" db="EMBL/GenBank/DDBJ databases">
        <title>A high-quality draft genome sequence of Diaporthe vaccinii, a causative agent of upright dieback and viscid rot disease in cranberry plants.</title>
        <authorList>
            <person name="Sarrasin M."/>
            <person name="Lang B.F."/>
            <person name="Burger G."/>
        </authorList>
    </citation>
    <scope>NUCLEOTIDE SEQUENCE [LARGE SCALE GENOMIC DNA]</scope>
    <source>
        <strain evidence="5 6">IS7</strain>
    </source>
</reference>
<keyword evidence="2" id="KW-0560">Oxidoreductase</keyword>
<evidence type="ECO:0008006" key="7">
    <source>
        <dbReference type="Google" id="ProtNLM"/>
    </source>
</evidence>
<dbReference type="Gene3D" id="3.30.360.10">
    <property type="entry name" value="Dihydrodipicolinate Reductase, domain 2"/>
    <property type="match status" value="1"/>
</dbReference>
<accession>A0ABR4ED37</accession>
<dbReference type="InterPro" id="IPR036291">
    <property type="entry name" value="NAD(P)-bd_dom_sf"/>
</dbReference>
<keyword evidence="6" id="KW-1185">Reference proteome</keyword>
<gene>
    <name evidence="5" type="ORF">FJTKL_12598</name>
</gene>